<dbReference type="CDD" id="cd07043">
    <property type="entry name" value="STAS_anti-anti-sigma_factors"/>
    <property type="match status" value="1"/>
</dbReference>
<feature type="domain" description="STAS" evidence="1">
    <location>
        <begin position="20"/>
        <end position="106"/>
    </location>
</feature>
<dbReference type="HOGENOM" id="CLU_115403_9_1_6"/>
<accession>C5BRQ2</accession>
<dbReference type="OrthoDB" id="278639at2"/>
<dbReference type="PANTHER" id="PTHR33495:SF15">
    <property type="entry name" value="STAS DOMAIN-CONTAINING PROTEIN"/>
    <property type="match status" value="1"/>
</dbReference>
<dbReference type="GO" id="GO:0043856">
    <property type="term" value="F:anti-sigma factor antagonist activity"/>
    <property type="evidence" value="ECO:0007669"/>
    <property type="project" value="TreeGrafter"/>
</dbReference>
<dbReference type="Pfam" id="PF01740">
    <property type="entry name" value="STAS"/>
    <property type="match status" value="1"/>
</dbReference>
<gene>
    <name evidence="2" type="ordered locus">TERTU_1205</name>
</gene>
<evidence type="ECO:0000259" key="1">
    <source>
        <dbReference type="PROSITE" id="PS50801"/>
    </source>
</evidence>
<sequence>MSITVDNIDGAHGGHSPFTISLGERFDFAEVENFRKCYESLINVEGKILVIDFAKTRYIDSSALGMLINAKRYFDSRETSIRLVKTNEQVRKIFAISRFETKFEIS</sequence>
<dbReference type="EMBL" id="CP001614">
    <property type="protein sequence ID" value="ACR11018.1"/>
    <property type="molecule type" value="Genomic_DNA"/>
</dbReference>
<dbReference type="SUPFAM" id="SSF52091">
    <property type="entry name" value="SpoIIaa-like"/>
    <property type="match status" value="1"/>
</dbReference>
<evidence type="ECO:0000313" key="3">
    <source>
        <dbReference type="Proteomes" id="UP000009080"/>
    </source>
</evidence>
<reference evidence="2 3" key="1">
    <citation type="journal article" date="2009" name="PLoS ONE">
        <title>The complete genome of Teredinibacter turnerae T7901: an intracellular endosymbiont of marine wood-boring bivalves (shipworms).</title>
        <authorList>
            <person name="Yang J.C."/>
            <person name="Madupu R."/>
            <person name="Durkin A.S."/>
            <person name="Ekborg N.A."/>
            <person name="Pedamallu C.S."/>
            <person name="Hostetler J.B."/>
            <person name="Radune D."/>
            <person name="Toms B.S."/>
            <person name="Henrissat B."/>
            <person name="Coutinho P.M."/>
            <person name="Schwarz S."/>
            <person name="Field L."/>
            <person name="Trindade-Silva A.E."/>
            <person name="Soares C.A.G."/>
            <person name="Elshahawi S."/>
            <person name="Hanora A."/>
            <person name="Schmidt E.W."/>
            <person name="Haygood M.G."/>
            <person name="Posfai J."/>
            <person name="Benner J."/>
            <person name="Madinger C."/>
            <person name="Nove J."/>
            <person name="Anton B."/>
            <person name="Chaudhary K."/>
            <person name="Foster J."/>
            <person name="Holman A."/>
            <person name="Kumar S."/>
            <person name="Lessard P.A."/>
            <person name="Luyten Y.A."/>
            <person name="Slatko B."/>
            <person name="Wood N."/>
            <person name="Wu B."/>
            <person name="Teplitski M."/>
            <person name="Mougous J.D."/>
            <person name="Ward N."/>
            <person name="Eisen J.A."/>
            <person name="Badger J.H."/>
            <person name="Distel D.L."/>
        </authorList>
    </citation>
    <scope>NUCLEOTIDE SEQUENCE [LARGE SCALE GENOMIC DNA]</scope>
    <source>
        <strain evidence="3">ATCC 39867 / T7901</strain>
    </source>
</reference>
<dbReference type="eggNOG" id="COG1366">
    <property type="taxonomic scope" value="Bacteria"/>
</dbReference>
<dbReference type="InterPro" id="IPR036513">
    <property type="entry name" value="STAS_dom_sf"/>
</dbReference>
<dbReference type="Proteomes" id="UP000009080">
    <property type="component" value="Chromosome"/>
</dbReference>
<protein>
    <submittedName>
        <fullName evidence="2">Anti-anti-sigma regulatory factor</fullName>
    </submittedName>
</protein>
<dbReference type="KEGG" id="ttu:TERTU_1205"/>
<dbReference type="STRING" id="377629.TERTU_1205"/>
<evidence type="ECO:0000313" key="2">
    <source>
        <dbReference type="EMBL" id="ACR11018.1"/>
    </source>
</evidence>
<dbReference type="InterPro" id="IPR002645">
    <property type="entry name" value="STAS_dom"/>
</dbReference>
<organism evidence="2 3">
    <name type="scientific">Teredinibacter turnerae (strain ATCC 39867 / T7901)</name>
    <dbReference type="NCBI Taxonomy" id="377629"/>
    <lineage>
        <taxon>Bacteria</taxon>
        <taxon>Pseudomonadati</taxon>
        <taxon>Pseudomonadota</taxon>
        <taxon>Gammaproteobacteria</taxon>
        <taxon>Cellvibrionales</taxon>
        <taxon>Cellvibrionaceae</taxon>
        <taxon>Teredinibacter</taxon>
    </lineage>
</organism>
<dbReference type="AlphaFoldDB" id="C5BRQ2"/>
<proteinExistence type="predicted"/>
<dbReference type="PROSITE" id="PS50801">
    <property type="entry name" value="STAS"/>
    <property type="match status" value="1"/>
</dbReference>
<name>C5BRQ2_TERTT</name>
<dbReference type="RefSeq" id="WP_015817130.1">
    <property type="nucleotide sequence ID" value="NC_012997.1"/>
</dbReference>
<dbReference type="PANTHER" id="PTHR33495">
    <property type="entry name" value="ANTI-SIGMA FACTOR ANTAGONIST TM_1081-RELATED-RELATED"/>
    <property type="match status" value="1"/>
</dbReference>
<dbReference type="Gene3D" id="3.30.750.24">
    <property type="entry name" value="STAS domain"/>
    <property type="match status" value="1"/>
</dbReference>
<keyword evidence="3" id="KW-1185">Reference proteome</keyword>